<dbReference type="SUPFAM" id="SSF160631">
    <property type="entry name" value="SMI1/KNR4-like"/>
    <property type="match status" value="1"/>
</dbReference>
<reference evidence="2" key="2">
    <citation type="submission" date="2021-06" db="EMBL/GenBank/DDBJ databases">
        <title>Updating the genus Pseudomonas: Description of 43 new species and partition of the Pseudomonas putida group.</title>
        <authorList>
            <person name="Girard L."/>
            <person name="Lood C."/>
            <person name="Vandamme P."/>
            <person name="Rokni-Zadeh H."/>
            <person name="van Noort V."/>
            <person name="Hofte M."/>
            <person name="Lavigne R."/>
            <person name="De Mot R."/>
        </authorList>
    </citation>
    <scope>NUCLEOTIDE SEQUENCE</scope>
    <source>
        <strain evidence="2">SWRI145</strain>
    </source>
</reference>
<protein>
    <submittedName>
        <fullName evidence="1">SMI1/KNR4 family protein</fullName>
    </submittedName>
</protein>
<dbReference type="KEGG" id="ptrt:HU722_0021950"/>
<gene>
    <name evidence="2" type="ORF">HU722_0021950</name>
    <name evidence="1" type="ORF">HU722_01405</name>
</gene>
<organism evidence="1">
    <name type="scientific">Pseudomonas tritici</name>
    <dbReference type="NCBI Taxonomy" id="2745518"/>
    <lineage>
        <taxon>Bacteria</taxon>
        <taxon>Pseudomonadati</taxon>
        <taxon>Pseudomonadota</taxon>
        <taxon>Gammaproteobacteria</taxon>
        <taxon>Pseudomonadales</taxon>
        <taxon>Pseudomonadaceae</taxon>
        <taxon>Pseudomonas</taxon>
    </lineage>
</organism>
<dbReference type="Proteomes" id="UP000615613">
    <property type="component" value="Chromosome"/>
</dbReference>
<name>A0A8H9YLR2_9PSED</name>
<evidence type="ECO:0000313" key="2">
    <source>
        <dbReference type="EMBL" id="QXH82629.1"/>
    </source>
</evidence>
<evidence type="ECO:0000313" key="3">
    <source>
        <dbReference type="Proteomes" id="UP000615613"/>
    </source>
</evidence>
<sequence>MSSLEMVKSRFESLNGIRTVDPDFIEKLEHELKISLPDSFKLVGEFFDGSGIYVLPLHQIGWESPTNVLDETKRLRSSGRLLSNYLVLGEPAEGLIVMDCNSQLGQVLWCDAIDVNRIGKEALMTAPEVWGSYLDFVEYLVSEEESDRL</sequence>
<dbReference type="EMBL" id="JABWQF010000001">
    <property type="protein sequence ID" value="MBC3290172.1"/>
    <property type="molecule type" value="Genomic_DNA"/>
</dbReference>
<proteinExistence type="predicted"/>
<dbReference type="AlphaFoldDB" id="A0A8H9YLR2"/>
<dbReference type="RefSeq" id="WP_065882289.1">
    <property type="nucleotide sequence ID" value="NZ_CP077084.1"/>
</dbReference>
<dbReference type="Gene3D" id="3.40.1580.10">
    <property type="entry name" value="SMI1/KNR4-like"/>
    <property type="match status" value="1"/>
</dbReference>
<keyword evidence="3" id="KW-1185">Reference proteome</keyword>
<dbReference type="InterPro" id="IPR037883">
    <property type="entry name" value="Knr4/Smi1-like_sf"/>
</dbReference>
<evidence type="ECO:0000313" key="1">
    <source>
        <dbReference type="EMBL" id="MBC3290172.1"/>
    </source>
</evidence>
<dbReference type="EMBL" id="CP077084">
    <property type="protein sequence ID" value="QXH82629.1"/>
    <property type="molecule type" value="Genomic_DNA"/>
</dbReference>
<reference evidence="1" key="1">
    <citation type="journal article" date="2020" name="Microorganisms">
        <title>Reliable Identification of Environmental Pseudomonas Isolates Using the rpoD Gene.</title>
        <authorList>
            <consortium name="The Broad Institute Genome Sequencing Platform"/>
            <person name="Girard L."/>
            <person name="Lood C."/>
            <person name="Rokni-Zadeh H."/>
            <person name="van Noort V."/>
            <person name="Lavigne R."/>
            <person name="De Mot R."/>
        </authorList>
    </citation>
    <scope>NUCLEOTIDE SEQUENCE [LARGE SCALE GENOMIC DNA]</scope>
    <source>
        <strain evidence="1">SWRI145</strain>
    </source>
</reference>
<accession>A0A8H9YLR2</accession>